<reference evidence="2 3" key="1">
    <citation type="submission" date="2017-04" db="EMBL/GenBank/DDBJ databases">
        <title>Cronobacter sakazakii, ST83 Lineage Isolates.</title>
        <authorList>
            <person name="Chase H."/>
            <person name="Tall B."/>
            <person name="Gopinath G."/>
            <person name="Lehner A."/>
        </authorList>
    </citation>
    <scope>NUCLEOTIDE SEQUENCE [LARGE SCALE GENOMIC DNA]</scope>
    <source>
        <strain evidence="2 3">MOD1_Comp15</strain>
    </source>
</reference>
<accession>A0AA45C087</accession>
<evidence type="ECO:0000313" key="2">
    <source>
        <dbReference type="EMBL" id="PUW04411.1"/>
    </source>
</evidence>
<keyword evidence="1" id="KW-1133">Transmembrane helix</keyword>
<dbReference type="EMBL" id="NCTU01000005">
    <property type="protein sequence ID" value="PUW04411.1"/>
    <property type="molecule type" value="Genomic_DNA"/>
</dbReference>
<comment type="caution">
    <text evidence="2">The sequence shown here is derived from an EMBL/GenBank/DDBJ whole genome shotgun (WGS) entry which is preliminary data.</text>
</comment>
<keyword evidence="1" id="KW-0472">Membrane</keyword>
<feature type="transmembrane region" description="Helical" evidence="1">
    <location>
        <begin position="6"/>
        <end position="26"/>
    </location>
</feature>
<name>A0AA45C087_CROSK</name>
<gene>
    <name evidence="2" type="ORF">B7T07_11175</name>
</gene>
<proteinExistence type="predicted"/>
<dbReference type="Proteomes" id="UP000244856">
    <property type="component" value="Unassembled WGS sequence"/>
</dbReference>
<keyword evidence="1" id="KW-0812">Transmembrane</keyword>
<organism evidence="2 3">
    <name type="scientific">Cronobacter sakazakii</name>
    <name type="common">Enterobacter sakazakii</name>
    <dbReference type="NCBI Taxonomy" id="28141"/>
    <lineage>
        <taxon>Bacteria</taxon>
        <taxon>Pseudomonadati</taxon>
        <taxon>Pseudomonadota</taxon>
        <taxon>Gammaproteobacteria</taxon>
        <taxon>Enterobacterales</taxon>
        <taxon>Enterobacteriaceae</taxon>
        <taxon>Cronobacter</taxon>
    </lineage>
</organism>
<evidence type="ECO:0000313" key="3">
    <source>
        <dbReference type="Proteomes" id="UP000244856"/>
    </source>
</evidence>
<dbReference type="AlphaFoldDB" id="A0AA45C087"/>
<evidence type="ECO:0000256" key="1">
    <source>
        <dbReference type="SAM" id="Phobius"/>
    </source>
</evidence>
<protein>
    <submittedName>
        <fullName evidence="2">Uncharacterized protein</fullName>
    </submittedName>
</protein>
<sequence length="59" mass="6623">MILLLQQMTLFLQCLILINLLILKYFPEKTAFAPDRVQAASALAYGAFSNSNTQGYPQE</sequence>